<keyword evidence="3" id="KW-1185">Reference proteome</keyword>
<evidence type="ECO:0000259" key="1">
    <source>
        <dbReference type="PROSITE" id="PS50995"/>
    </source>
</evidence>
<proteinExistence type="predicted"/>
<name>A0A7M2T088_9ACTN</name>
<accession>A0A7M2T088</accession>
<gene>
    <name evidence="2" type="ORF">IM697_43040</name>
</gene>
<dbReference type="GO" id="GO:0006950">
    <property type="term" value="P:response to stress"/>
    <property type="evidence" value="ECO:0007669"/>
    <property type="project" value="TreeGrafter"/>
</dbReference>
<evidence type="ECO:0000313" key="2">
    <source>
        <dbReference type="EMBL" id="QOV41559.1"/>
    </source>
</evidence>
<evidence type="ECO:0000313" key="3">
    <source>
        <dbReference type="Proteomes" id="UP000594205"/>
    </source>
</evidence>
<protein>
    <submittedName>
        <fullName evidence="2">Winged helix-turn-helix transcriptional regulator</fullName>
    </submittedName>
</protein>
<feature type="domain" description="HTH marR-type" evidence="1">
    <location>
        <begin position="1"/>
        <end position="117"/>
    </location>
</feature>
<dbReference type="SMART" id="SM00347">
    <property type="entry name" value="HTH_MARR"/>
    <property type="match status" value="1"/>
</dbReference>
<dbReference type="AlphaFoldDB" id="A0A7M2T088"/>
<dbReference type="InterPro" id="IPR039422">
    <property type="entry name" value="MarR/SlyA-like"/>
</dbReference>
<dbReference type="InterPro" id="IPR000835">
    <property type="entry name" value="HTH_MarR-typ"/>
</dbReference>
<reference evidence="2 3" key="1">
    <citation type="submission" date="2020-10" db="EMBL/GenBank/DDBJ databases">
        <title>Streptomyces ferrugineus complate genome analysis.</title>
        <authorList>
            <person name="Anwar N."/>
        </authorList>
    </citation>
    <scope>NUCLEOTIDE SEQUENCE [LARGE SCALE GENOMIC DNA]</scope>
    <source>
        <strain evidence="2 3">CCTCC AA2014009</strain>
    </source>
</reference>
<organism evidence="2 3">
    <name type="scientific">Streptomyces ferrugineus</name>
    <dbReference type="NCBI Taxonomy" id="1413221"/>
    <lineage>
        <taxon>Bacteria</taxon>
        <taxon>Bacillati</taxon>
        <taxon>Actinomycetota</taxon>
        <taxon>Actinomycetes</taxon>
        <taxon>Kitasatosporales</taxon>
        <taxon>Streptomycetaceae</taxon>
        <taxon>Streptomyces</taxon>
    </lineage>
</organism>
<dbReference type="Proteomes" id="UP000594205">
    <property type="component" value="Chromosome"/>
</dbReference>
<dbReference type="PANTHER" id="PTHR33164">
    <property type="entry name" value="TRANSCRIPTIONAL REGULATOR, MARR FAMILY"/>
    <property type="match status" value="1"/>
</dbReference>
<sequence>MQATMPTGGGMTVPRASLLLGLTLKREPTGMSELGESLGMSPRNMTVLVDGLEAEGLVQRVSHQHDRRIKLVELTPAGREVAQRELGPSQAAAAALFDDFMSEERDELLRLLGKVGDTLRARGVEMPSREQR</sequence>
<dbReference type="Gene3D" id="1.10.10.10">
    <property type="entry name" value="Winged helix-like DNA-binding domain superfamily/Winged helix DNA-binding domain"/>
    <property type="match status" value="1"/>
</dbReference>
<dbReference type="GO" id="GO:0003700">
    <property type="term" value="F:DNA-binding transcription factor activity"/>
    <property type="evidence" value="ECO:0007669"/>
    <property type="project" value="InterPro"/>
</dbReference>
<dbReference type="InterPro" id="IPR036390">
    <property type="entry name" value="WH_DNA-bd_sf"/>
</dbReference>
<dbReference type="InterPro" id="IPR036388">
    <property type="entry name" value="WH-like_DNA-bd_sf"/>
</dbReference>
<dbReference type="KEGG" id="sfeu:IM697_43040"/>
<dbReference type="Pfam" id="PF12802">
    <property type="entry name" value="MarR_2"/>
    <property type="match status" value="1"/>
</dbReference>
<dbReference type="PRINTS" id="PR00598">
    <property type="entry name" value="HTHMARR"/>
</dbReference>
<dbReference type="PROSITE" id="PS50995">
    <property type="entry name" value="HTH_MARR_2"/>
    <property type="match status" value="1"/>
</dbReference>
<dbReference type="SUPFAM" id="SSF46785">
    <property type="entry name" value="Winged helix' DNA-binding domain"/>
    <property type="match status" value="1"/>
</dbReference>
<dbReference type="EMBL" id="CP063373">
    <property type="protein sequence ID" value="QOV41559.1"/>
    <property type="molecule type" value="Genomic_DNA"/>
</dbReference>
<dbReference type="PANTHER" id="PTHR33164:SF43">
    <property type="entry name" value="HTH-TYPE TRANSCRIPTIONAL REPRESSOR YETL"/>
    <property type="match status" value="1"/>
</dbReference>